<dbReference type="InterPro" id="IPR007492">
    <property type="entry name" value="LytTR_DNA-bd_dom"/>
</dbReference>
<dbReference type="Pfam" id="PF00072">
    <property type="entry name" value="Response_reg"/>
    <property type="match status" value="1"/>
</dbReference>
<dbReference type="InterPro" id="IPR011006">
    <property type="entry name" value="CheY-like_superfamily"/>
</dbReference>
<dbReference type="PANTHER" id="PTHR37299">
    <property type="entry name" value="TRANSCRIPTIONAL REGULATOR-RELATED"/>
    <property type="match status" value="1"/>
</dbReference>
<evidence type="ECO:0000259" key="3">
    <source>
        <dbReference type="PROSITE" id="PS50930"/>
    </source>
</evidence>
<dbReference type="RefSeq" id="WP_150070938.1">
    <property type="nucleotide sequence ID" value="NZ_JBEPDJ010000044.1"/>
</dbReference>
<dbReference type="Gene3D" id="2.40.50.1020">
    <property type="entry name" value="LytTr DNA-binding domain"/>
    <property type="match status" value="1"/>
</dbReference>
<dbReference type="Pfam" id="PF04397">
    <property type="entry name" value="LytTR"/>
    <property type="match status" value="1"/>
</dbReference>
<feature type="modified residue" description="4-aspartylphosphate" evidence="1">
    <location>
        <position position="57"/>
    </location>
</feature>
<feature type="domain" description="Response regulatory" evidence="2">
    <location>
        <begin position="6"/>
        <end position="120"/>
    </location>
</feature>
<dbReference type="EMBL" id="VWPH01000026">
    <property type="protein sequence ID" value="KAA5824936.1"/>
    <property type="molecule type" value="Genomic_DNA"/>
</dbReference>
<evidence type="ECO:0000313" key="4">
    <source>
        <dbReference type="EMBL" id="KAA5824936.1"/>
    </source>
</evidence>
<gene>
    <name evidence="4" type="ORF">F1721_33860</name>
</gene>
<dbReference type="GO" id="GO:0000156">
    <property type="term" value="F:phosphorelay response regulator activity"/>
    <property type="evidence" value="ECO:0007669"/>
    <property type="project" value="InterPro"/>
</dbReference>
<dbReference type="PROSITE" id="PS50930">
    <property type="entry name" value="HTH_LYTTR"/>
    <property type="match status" value="1"/>
</dbReference>
<dbReference type="SUPFAM" id="SSF52172">
    <property type="entry name" value="CheY-like"/>
    <property type="match status" value="1"/>
</dbReference>
<reference evidence="4 5" key="1">
    <citation type="submission" date="2019-09" db="EMBL/GenBank/DDBJ databases">
        <title>Draft genome sequence of the thermophilic Saccharopolyspora hirsuta VKM Ac-666T.</title>
        <authorList>
            <person name="Lobastova T.G."/>
            <person name="Fokina V."/>
            <person name="Bragin E.Y."/>
            <person name="Shtratnikova V.Y."/>
            <person name="Starodumova I.P."/>
            <person name="Tarlachkov S.V."/>
            <person name="Donova M.V."/>
        </authorList>
    </citation>
    <scope>NUCLEOTIDE SEQUENCE [LARGE SCALE GENOMIC DNA]</scope>
    <source>
        <strain evidence="4 5">VKM Ac-666</strain>
    </source>
</reference>
<evidence type="ECO:0000313" key="5">
    <source>
        <dbReference type="Proteomes" id="UP000323946"/>
    </source>
</evidence>
<comment type="caution">
    <text evidence="4">The sequence shown here is derived from an EMBL/GenBank/DDBJ whole genome shotgun (WGS) entry which is preliminary data.</text>
</comment>
<dbReference type="GO" id="GO:0003677">
    <property type="term" value="F:DNA binding"/>
    <property type="evidence" value="ECO:0007669"/>
    <property type="project" value="InterPro"/>
</dbReference>
<organism evidence="4 5">
    <name type="scientific">Saccharopolyspora hirsuta</name>
    <dbReference type="NCBI Taxonomy" id="1837"/>
    <lineage>
        <taxon>Bacteria</taxon>
        <taxon>Bacillati</taxon>
        <taxon>Actinomycetota</taxon>
        <taxon>Actinomycetes</taxon>
        <taxon>Pseudonocardiales</taxon>
        <taxon>Pseudonocardiaceae</taxon>
        <taxon>Saccharopolyspora</taxon>
    </lineage>
</organism>
<dbReference type="Proteomes" id="UP000323946">
    <property type="component" value="Unassembled WGS sequence"/>
</dbReference>
<dbReference type="AlphaFoldDB" id="A0A5M7B5V6"/>
<dbReference type="SMART" id="SM00850">
    <property type="entry name" value="LytTR"/>
    <property type="match status" value="1"/>
</dbReference>
<evidence type="ECO:0000259" key="2">
    <source>
        <dbReference type="PROSITE" id="PS50110"/>
    </source>
</evidence>
<dbReference type="Gene3D" id="3.40.50.2300">
    <property type="match status" value="1"/>
</dbReference>
<dbReference type="SMART" id="SM00448">
    <property type="entry name" value="REC"/>
    <property type="match status" value="1"/>
</dbReference>
<feature type="domain" description="HTH LytTR-type" evidence="3">
    <location>
        <begin position="144"/>
        <end position="247"/>
    </location>
</feature>
<dbReference type="InterPro" id="IPR046947">
    <property type="entry name" value="LytR-like"/>
</dbReference>
<evidence type="ECO:0000256" key="1">
    <source>
        <dbReference type="PROSITE-ProRule" id="PRU00169"/>
    </source>
</evidence>
<accession>A0A5M7B5V6</accession>
<proteinExistence type="predicted"/>
<dbReference type="OrthoDB" id="236568at2"/>
<dbReference type="SMR" id="A0A5M7B5V6"/>
<name>A0A5M7B5V6_SACHI</name>
<keyword evidence="1" id="KW-0597">Phosphoprotein</keyword>
<keyword evidence="5" id="KW-1185">Reference proteome</keyword>
<dbReference type="PANTHER" id="PTHR37299:SF1">
    <property type="entry name" value="STAGE 0 SPORULATION PROTEIN A HOMOLOG"/>
    <property type="match status" value="1"/>
</dbReference>
<protein>
    <submittedName>
        <fullName evidence="4">Response regulator transcription factor</fullName>
    </submittedName>
</protein>
<sequence>MTAGLRVLAVDDVPPALQELCRLLRAAPEVAEVTAAGDALTALKTLQSDQFDVVFLDISMPGLDGLELASLLAKLAEPPVIVFVTAHEQHALRAYDIGAVDYLLKPVRAERLSAALERVVRMIATAAEEVAEPAPPPPESMVALPVETAGRTRYVRRSEVQFVEAHGDYVRLHTRSGVHVVRIPISRLQEHWEGAGFARVHRSFLVSLSSVRELRSDSTGALIAHTEAGDVPVSRRHARDLRERLLDNARRAELARPARRS</sequence>
<dbReference type="PROSITE" id="PS50110">
    <property type="entry name" value="RESPONSE_REGULATORY"/>
    <property type="match status" value="1"/>
</dbReference>
<dbReference type="InterPro" id="IPR001789">
    <property type="entry name" value="Sig_transdc_resp-reg_receiver"/>
</dbReference>